<dbReference type="InterPro" id="IPR003148">
    <property type="entry name" value="RCK_N"/>
</dbReference>
<dbReference type="Pfam" id="PF21014">
    <property type="entry name" value="Slowpoke_C"/>
    <property type="match status" value="1"/>
</dbReference>
<dbReference type="GO" id="GO:0060072">
    <property type="term" value="F:large conductance calcium-activated potassium channel activity"/>
    <property type="evidence" value="ECO:0007669"/>
    <property type="project" value="TreeGrafter"/>
</dbReference>
<evidence type="ECO:0000256" key="2">
    <source>
        <dbReference type="ARBA" id="ARBA00008648"/>
    </source>
</evidence>
<comment type="catalytic activity">
    <reaction evidence="27">
        <text>K(+)(in) = K(+)(out)</text>
        <dbReference type="Rhea" id="RHEA:29463"/>
        <dbReference type="ChEBI" id="CHEBI:29103"/>
    </reaction>
</comment>
<feature type="region of interest" description="Disordered" evidence="28">
    <location>
        <begin position="773"/>
        <end position="801"/>
    </location>
</feature>
<dbReference type="InterPro" id="IPR003929">
    <property type="entry name" value="K_chnl_BK_asu"/>
</dbReference>
<feature type="transmembrane region" description="Helical" evidence="29">
    <location>
        <begin position="273"/>
        <end position="294"/>
    </location>
</feature>
<dbReference type="Pfam" id="PF00520">
    <property type="entry name" value="Ion_trans"/>
    <property type="match status" value="1"/>
</dbReference>
<dbReference type="PRINTS" id="PR00169">
    <property type="entry name" value="KCHANNEL"/>
</dbReference>
<evidence type="ECO:0000256" key="20">
    <source>
        <dbReference type="ARBA" id="ARBA00030288"/>
    </source>
</evidence>
<evidence type="ECO:0000256" key="25">
    <source>
        <dbReference type="ARBA" id="ARBA00031999"/>
    </source>
</evidence>
<reference evidence="31" key="1">
    <citation type="submission" date="2023-07" db="EMBL/GenBank/DDBJ databases">
        <title>Chromosome-level Genome Assembly of Striped Snakehead (Channa striata).</title>
        <authorList>
            <person name="Liu H."/>
        </authorList>
    </citation>
    <scope>NUCLEOTIDE SEQUENCE</scope>
    <source>
        <strain evidence="31">Gz</strain>
        <tissue evidence="31">Muscle</tissue>
    </source>
</reference>
<dbReference type="InterPro" id="IPR036291">
    <property type="entry name" value="NAD(P)-bd_dom_sf"/>
</dbReference>
<dbReference type="GO" id="GO:0045211">
    <property type="term" value="C:postsynaptic membrane"/>
    <property type="evidence" value="ECO:0007669"/>
    <property type="project" value="TreeGrafter"/>
</dbReference>
<feature type="transmembrane region" description="Helical" evidence="29">
    <location>
        <begin position="340"/>
        <end position="358"/>
    </location>
</feature>
<dbReference type="PRINTS" id="PR01449">
    <property type="entry name" value="BKCHANNELA"/>
</dbReference>
<dbReference type="FunFam" id="3.40.50.720:FF:000098">
    <property type="entry name" value="calcium-activated potassium channel subunit alpha-1 isoform X3"/>
    <property type="match status" value="1"/>
</dbReference>
<feature type="transmembrane region" description="Helical" evidence="29">
    <location>
        <begin position="57"/>
        <end position="79"/>
    </location>
</feature>
<dbReference type="PROSITE" id="PS51201">
    <property type="entry name" value="RCK_N"/>
    <property type="match status" value="2"/>
</dbReference>
<keyword evidence="14 29" id="KW-1133">Transmembrane helix</keyword>
<feature type="transmembrane region" description="Helical" evidence="29">
    <location>
        <begin position="152"/>
        <end position="170"/>
    </location>
</feature>
<evidence type="ECO:0000256" key="6">
    <source>
        <dbReference type="ARBA" id="ARBA00022538"/>
    </source>
</evidence>
<feature type="region of interest" description="Disordered" evidence="28">
    <location>
        <begin position="103"/>
        <end position="126"/>
    </location>
</feature>
<protein>
    <recommendedName>
        <fullName evidence="3">Calcium-activated potassium channel subunit alpha-1</fullName>
    </recommendedName>
    <alternativeName>
        <fullName evidence="18">BK channel</fullName>
    </alternativeName>
    <alternativeName>
        <fullName evidence="22">BKCA alpha</fullName>
    </alternativeName>
    <alternativeName>
        <fullName evidence="20">Calcium-activated potassium channel, subfamily M subunit alpha-1</fullName>
    </alternativeName>
    <alternativeName>
        <fullName evidence="24">K(VCA)alpha</fullName>
    </alternativeName>
    <alternativeName>
        <fullName evidence="23">KCa1.1</fullName>
    </alternativeName>
    <alternativeName>
        <fullName evidence="25">Maxi K channel</fullName>
    </alternativeName>
    <alternativeName>
        <fullName evidence="19">Slo-alpha</fullName>
    </alternativeName>
    <alternativeName>
        <fullName evidence="21">Slo1</fullName>
    </alternativeName>
    <alternativeName>
        <fullName evidence="26">Slowpoke homolog</fullName>
    </alternativeName>
</protein>
<dbReference type="Gene3D" id="1.10.287.70">
    <property type="match status" value="1"/>
</dbReference>
<evidence type="ECO:0000313" key="32">
    <source>
        <dbReference type="Proteomes" id="UP001187415"/>
    </source>
</evidence>
<comment type="similarity">
    <text evidence="2">Belongs to the potassium channel family. Calcium-activated (TC 1.A.1.3) subfamily. KCa1.1/KCNMA1 sub-subfamily.</text>
</comment>
<evidence type="ECO:0000256" key="11">
    <source>
        <dbReference type="ARBA" id="ARBA00022842"/>
    </source>
</evidence>
<dbReference type="PANTHER" id="PTHR10027:SF33">
    <property type="entry name" value="CALCIUM-ACTIVATED POTASSIUM CHANNEL SUBUNIT ALPHA-1-RELATED"/>
    <property type="match status" value="1"/>
</dbReference>
<dbReference type="GO" id="GO:0034702">
    <property type="term" value="C:monoatomic ion channel complex"/>
    <property type="evidence" value="ECO:0007669"/>
    <property type="project" value="UniProtKB-KW"/>
</dbReference>
<dbReference type="FunFam" id="3.40.50.720:FF:000005">
    <property type="entry name" value="calcium-activated potassium channel subunit alpha-1 isoform X6"/>
    <property type="match status" value="1"/>
</dbReference>
<comment type="subcellular location">
    <subcellularLocation>
        <location evidence="1">Cell membrane</location>
        <topology evidence="1">Multi-pass membrane protein</topology>
    </subcellularLocation>
</comment>
<evidence type="ECO:0000256" key="3">
    <source>
        <dbReference type="ARBA" id="ARBA00018044"/>
    </source>
</evidence>
<dbReference type="SUPFAM" id="SSF81324">
    <property type="entry name" value="Voltage-gated potassium channels"/>
    <property type="match status" value="1"/>
</dbReference>
<evidence type="ECO:0000256" key="26">
    <source>
        <dbReference type="ARBA" id="ARBA00033447"/>
    </source>
</evidence>
<evidence type="ECO:0000259" key="30">
    <source>
        <dbReference type="PROSITE" id="PS51201"/>
    </source>
</evidence>
<dbReference type="Pfam" id="PF22614">
    <property type="entry name" value="Slo-like_RCK"/>
    <property type="match status" value="2"/>
</dbReference>
<keyword evidence="6" id="KW-0633">Potassium transport</keyword>
<dbReference type="EMBL" id="JAUPFM010000017">
    <property type="protein sequence ID" value="KAK2824363.1"/>
    <property type="molecule type" value="Genomic_DNA"/>
</dbReference>
<evidence type="ECO:0000313" key="31">
    <source>
        <dbReference type="EMBL" id="KAK2824363.1"/>
    </source>
</evidence>
<keyword evidence="9" id="KW-0631">Potassium channel</keyword>
<dbReference type="Gene3D" id="3.40.50.720">
    <property type="entry name" value="NAD(P)-binding Rossmann-like Domain"/>
    <property type="match status" value="2"/>
</dbReference>
<feature type="domain" description="RCK N-terminal" evidence="30">
    <location>
        <begin position="380"/>
        <end position="522"/>
    </location>
</feature>
<name>A0AA88S6M5_CHASR</name>
<sequence length="1332" mass="149493">MLAEADGTVPHGSDGSMRTSGINNHINPDSSILISKMEDVVIPFSSEVPCDNNGQRMWWAFLASSMVTFFGGLFIILLWRTLKYLWTVCCHCNIKNKEAQKVNNPANNQAPQRPPKGPDEKEEAPASEVGWMTSVKDWAGVMISAQTLTGRVLVVLVFALSIGALGIYFIDSSDPIESCQNFYKDFTLQIDMAFNVFFLLYFGLRFIAANDKLWFWLEVNSVVDFFTVPPVFVSVYLNRSWLGLRFLRALRLIQFSEILQFLNILKTSNSIKLVNLCSIFISTWLTAAGFIHLVENSGDPWENFQNSQSLSYWECVYLLMVTMSTVGYGDVYAKTTLGRLFMVFFILGGLAMFASYVPEIIELIGNRKKYGGSYSAVNGRKHIVVCGHITLESVSNFLKDFLHKDRDDVNVEIVFLHNISPNLELEALFKRHFTQVEFYQGSVLNPHDLARVKIESADACLILANKYCADPDAEDASNIMRVISIKNYHPKIRIITQMLQYHNKAHLLNIPSWNWKEGDDAICLAELKAGFIAQSCLAQGLSTMLANLFSMRSFIEIEEDTWQKYYLEGVANEMYTEYLSSAFVGLSFPTVCELCYVKLKLLLIAIEYKSEQRESRSRKRILINPGNHVKIQEGTLGFFIASDAKEVKRAFFYCKACHDDITDPKRIKKCGCKRPKMSVYKRMKLACCFDCGRSEQDCSCMSGSVHSNMDTLQRAYPLSSVSVHDCATTLRASKYKYNGYVRSPADGATTPGNSGSQKEAGVRFKADCNLVEDEHPSTLSPKKKQRNGGMRNSPNCSPKMMSRHDPLLIPGNEQIENMDMNVKRYDSTGMFHWCPSKDIEKVILTRSEASMTVLSGHVVVCIFGDVTSALVGLRNLVMPLRASNFHYHELKPIVFVGSLDYLRREWETLHNFPKVSILPGTPLSRADLRAVNINLCDMCVILSANQNNIEDASLQDKECILASLNIKSMQFDDSIGVLQANSQGFTPPGMDRSSPDSSPVHGFVRQASVTTGSNIPIITELAKPDKLLPLVSLSQEKKSGTNIQMITELVNDSNVQFLDQDDDDDPDTELYLTQPFACGTAFAVSVLDSLMSATYFNDNILTLIRTLVTGGATPELEALLAEENALRGGYSTPQTLANRDRCRVAQLALYDGPFADLGDGGCYGDLFCKALKTYNMLCFGIYRLRDAHLSTPSQCTKRYVITNPPYEFELVPTDLIFCLMQFDHNAGQSRTSLSHSSHSSHSSSKKSSSAHSIPHSSRQNRSSKTRESREKQNATRMNRMGQEKKWFTDEPENAYPRNIQIKPMSTHMANQVNQYKSTSSLIPPIREVEDEC</sequence>
<keyword evidence="11" id="KW-0460">Magnesium</keyword>
<dbReference type="Pfam" id="PF03493">
    <property type="entry name" value="BK_channel_a"/>
    <property type="match status" value="1"/>
</dbReference>
<dbReference type="FunFam" id="1.10.287.70:FF:000015">
    <property type="entry name" value="Calcium-activated potassium channel subunit alpha-1 isoform X7"/>
    <property type="match status" value="1"/>
</dbReference>
<keyword evidence="12" id="KW-0851">Voltage-gated channel</keyword>
<feature type="compositionally biased region" description="Basic and acidic residues" evidence="28">
    <location>
        <begin position="1264"/>
        <end position="1273"/>
    </location>
</feature>
<evidence type="ECO:0000256" key="24">
    <source>
        <dbReference type="ARBA" id="ARBA00031597"/>
    </source>
</evidence>
<keyword evidence="32" id="KW-1185">Reference proteome</keyword>
<feature type="domain" description="RCK N-terminal" evidence="30">
    <location>
        <begin position="855"/>
        <end position="999"/>
    </location>
</feature>
<dbReference type="PANTHER" id="PTHR10027">
    <property type="entry name" value="CALCIUM-ACTIVATED POTASSIUM CHANNEL ALPHA CHAIN"/>
    <property type="match status" value="1"/>
</dbReference>
<evidence type="ECO:0000256" key="28">
    <source>
        <dbReference type="SAM" id="MobiDB-lite"/>
    </source>
</evidence>
<proteinExistence type="inferred from homology"/>
<evidence type="ECO:0000256" key="5">
    <source>
        <dbReference type="ARBA" id="ARBA00022475"/>
    </source>
</evidence>
<evidence type="ECO:0000256" key="4">
    <source>
        <dbReference type="ARBA" id="ARBA00022448"/>
    </source>
</evidence>
<evidence type="ECO:0000256" key="27">
    <source>
        <dbReference type="ARBA" id="ARBA00034430"/>
    </source>
</evidence>
<feature type="region of interest" description="Disordered" evidence="28">
    <location>
        <begin position="1229"/>
        <end position="1294"/>
    </location>
</feature>
<evidence type="ECO:0000256" key="14">
    <source>
        <dbReference type="ARBA" id="ARBA00022989"/>
    </source>
</evidence>
<evidence type="ECO:0000256" key="12">
    <source>
        <dbReference type="ARBA" id="ARBA00022882"/>
    </source>
</evidence>
<keyword evidence="5" id="KW-1003">Cell membrane</keyword>
<dbReference type="InterPro" id="IPR048735">
    <property type="entry name" value="Slowpoke-like_C"/>
</dbReference>
<dbReference type="InterPro" id="IPR005821">
    <property type="entry name" value="Ion_trans_dom"/>
</dbReference>
<organism evidence="31 32">
    <name type="scientific">Channa striata</name>
    <name type="common">Snakehead murrel</name>
    <name type="synonym">Ophicephalus striatus</name>
    <dbReference type="NCBI Taxonomy" id="64152"/>
    <lineage>
        <taxon>Eukaryota</taxon>
        <taxon>Metazoa</taxon>
        <taxon>Chordata</taxon>
        <taxon>Craniata</taxon>
        <taxon>Vertebrata</taxon>
        <taxon>Euteleostomi</taxon>
        <taxon>Actinopterygii</taxon>
        <taxon>Neopterygii</taxon>
        <taxon>Teleostei</taxon>
        <taxon>Neoteleostei</taxon>
        <taxon>Acanthomorphata</taxon>
        <taxon>Anabantaria</taxon>
        <taxon>Anabantiformes</taxon>
        <taxon>Channoidei</taxon>
        <taxon>Channidae</taxon>
        <taxon>Channa</taxon>
    </lineage>
</organism>
<dbReference type="SUPFAM" id="SSF51735">
    <property type="entry name" value="NAD(P)-binding Rossmann-fold domains"/>
    <property type="match status" value="1"/>
</dbReference>
<keyword evidence="10" id="KW-0106">Calcium</keyword>
<evidence type="ECO:0000256" key="15">
    <source>
        <dbReference type="ARBA" id="ARBA00023065"/>
    </source>
</evidence>
<comment type="caution">
    <text evidence="31">The sequence shown here is derived from an EMBL/GenBank/DDBJ whole genome shotgun (WGS) entry which is preliminary data.</text>
</comment>
<keyword evidence="15" id="KW-0406">Ion transport</keyword>
<keyword evidence="16 29" id="KW-0472">Membrane</keyword>
<evidence type="ECO:0000256" key="7">
    <source>
        <dbReference type="ARBA" id="ARBA00022692"/>
    </source>
</evidence>
<evidence type="ECO:0000256" key="18">
    <source>
        <dbReference type="ARBA" id="ARBA00029579"/>
    </source>
</evidence>
<evidence type="ECO:0000256" key="21">
    <source>
        <dbReference type="ARBA" id="ARBA00030326"/>
    </source>
</evidence>
<evidence type="ECO:0000256" key="8">
    <source>
        <dbReference type="ARBA" id="ARBA00022723"/>
    </source>
</evidence>
<evidence type="ECO:0000256" key="9">
    <source>
        <dbReference type="ARBA" id="ARBA00022826"/>
    </source>
</evidence>
<keyword evidence="17" id="KW-0407">Ion channel</keyword>
<feature type="transmembrane region" description="Helical" evidence="29">
    <location>
        <begin position="310"/>
        <end position="328"/>
    </location>
</feature>
<feature type="transmembrane region" description="Helical" evidence="29">
    <location>
        <begin position="190"/>
        <end position="208"/>
    </location>
</feature>
<keyword evidence="8" id="KW-0479">Metal-binding</keyword>
<keyword evidence="4" id="KW-0813">Transport</keyword>
<accession>A0AA88S6M5</accession>
<gene>
    <name evidence="31" type="ORF">Q5P01_021538</name>
</gene>
<feature type="region of interest" description="Disordered" evidence="28">
    <location>
        <begin position="1"/>
        <end position="21"/>
    </location>
</feature>
<evidence type="ECO:0000256" key="16">
    <source>
        <dbReference type="ARBA" id="ARBA00023136"/>
    </source>
</evidence>
<evidence type="ECO:0000256" key="1">
    <source>
        <dbReference type="ARBA" id="ARBA00004651"/>
    </source>
</evidence>
<dbReference type="InterPro" id="IPR047871">
    <property type="entry name" value="K_chnl_Slo-like"/>
</dbReference>
<dbReference type="Proteomes" id="UP001187415">
    <property type="component" value="Unassembled WGS sequence"/>
</dbReference>
<keyword evidence="13" id="KW-0630">Potassium</keyword>
<evidence type="ECO:0000256" key="13">
    <source>
        <dbReference type="ARBA" id="ARBA00022958"/>
    </source>
</evidence>
<evidence type="ECO:0000256" key="23">
    <source>
        <dbReference type="ARBA" id="ARBA00030652"/>
    </source>
</evidence>
<evidence type="ECO:0000256" key="17">
    <source>
        <dbReference type="ARBA" id="ARBA00023303"/>
    </source>
</evidence>
<evidence type="ECO:0000256" key="22">
    <source>
        <dbReference type="ARBA" id="ARBA00030518"/>
    </source>
</evidence>
<evidence type="ECO:0000256" key="10">
    <source>
        <dbReference type="ARBA" id="ARBA00022837"/>
    </source>
</evidence>
<dbReference type="GO" id="GO:0046872">
    <property type="term" value="F:metal ion binding"/>
    <property type="evidence" value="ECO:0007669"/>
    <property type="project" value="UniProtKB-KW"/>
</dbReference>
<evidence type="ECO:0000256" key="19">
    <source>
        <dbReference type="ARBA" id="ARBA00029583"/>
    </source>
</evidence>
<feature type="compositionally biased region" description="Low complexity" evidence="28">
    <location>
        <begin position="1229"/>
        <end position="1257"/>
    </location>
</feature>
<keyword evidence="7 29" id="KW-0812">Transmembrane</keyword>
<evidence type="ECO:0000256" key="29">
    <source>
        <dbReference type="SAM" id="Phobius"/>
    </source>
</evidence>